<feature type="transmembrane region" description="Helical" evidence="9">
    <location>
        <begin position="154"/>
        <end position="183"/>
    </location>
</feature>
<organism evidence="12 13">
    <name type="scientific">Rubellimicrobium mesophilum DSM 19309</name>
    <dbReference type="NCBI Taxonomy" id="442562"/>
    <lineage>
        <taxon>Bacteria</taxon>
        <taxon>Pseudomonadati</taxon>
        <taxon>Pseudomonadota</taxon>
        <taxon>Alphaproteobacteria</taxon>
        <taxon>Rhodobacterales</taxon>
        <taxon>Roseobacteraceae</taxon>
        <taxon>Rubellimicrobium</taxon>
    </lineage>
</organism>
<comment type="caution">
    <text evidence="9">Lacks conserved residue(s) required for the propagation of feature annotation.</text>
</comment>
<dbReference type="PROSITE" id="PS50928">
    <property type="entry name" value="ABC_TM1"/>
    <property type="match status" value="1"/>
</dbReference>
<feature type="transmembrane region" description="Helical" evidence="9">
    <location>
        <begin position="239"/>
        <end position="257"/>
    </location>
</feature>
<comment type="subunit">
    <text evidence="2">The complex is composed of two ATP-binding proteins (CysA), two transmembrane proteins (CysT and CysW) and a solute-binding protein (CysP).</text>
</comment>
<evidence type="ECO:0000256" key="4">
    <source>
        <dbReference type="ARBA" id="ARBA00022692"/>
    </source>
</evidence>
<feature type="region of interest" description="Disordered" evidence="10">
    <location>
        <begin position="29"/>
        <end position="102"/>
    </location>
</feature>
<dbReference type="InterPro" id="IPR005667">
    <property type="entry name" value="Sulph_transpt2"/>
</dbReference>
<name>A0A017HGJ5_9RHOB</name>
<keyword evidence="13" id="KW-1185">Reference proteome</keyword>
<evidence type="ECO:0000313" key="13">
    <source>
        <dbReference type="Proteomes" id="UP000019666"/>
    </source>
</evidence>
<dbReference type="STRING" id="442562.Rumeso_04800"/>
<dbReference type="AlphaFoldDB" id="A0A017HGJ5"/>
<evidence type="ECO:0000256" key="5">
    <source>
        <dbReference type="ARBA" id="ARBA00022989"/>
    </source>
</evidence>
<feature type="transmembrane region" description="Helical" evidence="9">
    <location>
        <begin position="344"/>
        <end position="367"/>
    </location>
</feature>
<dbReference type="InterPro" id="IPR011865">
    <property type="entry name" value="CysT_permease"/>
</dbReference>
<evidence type="ECO:0000256" key="3">
    <source>
        <dbReference type="ARBA" id="ARBA00022448"/>
    </source>
</evidence>
<protein>
    <recommendedName>
        <fullName evidence="9">Sulfate transport system permease protein CysT</fullName>
    </recommendedName>
</protein>
<dbReference type="HOGENOM" id="CLU_016047_14_0_5"/>
<dbReference type="FunFam" id="1.10.3720.10:FF:000004">
    <property type="entry name" value="Sulfate transport system permease protein CysT"/>
    <property type="match status" value="1"/>
</dbReference>
<feature type="compositionally biased region" description="Low complexity" evidence="10">
    <location>
        <begin position="74"/>
        <end position="85"/>
    </location>
</feature>
<reference evidence="12 13" key="1">
    <citation type="submission" date="2013-02" db="EMBL/GenBank/DDBJ databases">
        <authorList>
            <person name="Fiebig A."/>
            <person name="Goeker M."/>
            <person name="Klenk H.-P.P."/>
        </authorList>
    </citation>
    <scope>NUCLEOTIDE SEQUENCE [LARGE SCALE GENOMIC DNA]</scope>
    <source>
        <strain evidence="12 13">DSM 19309</strain>
    </source>
</reference>
<dbReference type="NCBIfam" id="TIGR02139">
    <property type="entry name" value="permease_CysT"/>
    <property type="match status" value="1"/>
</dbReference>
<evidence type="ECO:0000256" key="2">
    <source>
        <dbReference type="ARBA" id="ARBA00011779"/>
    </source>
</evidence>
<dbReference type="PANTHER" id="PTHR30406">
    <property type="entry name" value="SULFATE TRANSPORT SYSTEM PERMEASE PROTEIN"/>
    <property type="match status" value="1"/>
</dbReference>
<keyword evidence="5 9" id="KW-1133">Transmembrane helix</keyword>
<dbReference type="InterPro" id="IPR000515">
    <property type="entry name" value="MetI-like"/>
</dbReference>
<gene>
    <name evidence="12" type="ORF">Rumeso_04800</name>
</gene>
<dbReference type="GO" id="GO:0015419">
    <property type="term" value="F:ABC-type sulfate transporter activity"/>
    <property type="evidence" value="ECO:0007669"/>
    <property type="project" value="UniProtKB-UniRule"/>
</dbReference>
<feature type="transmembrane region" description="Helical" evidence="9">
    <location>
        <begin position="195"/>
        <end position="219"/>
    </location>
</feature>
<evidence type="ECO:0000256" key="8">
    <source>
        <dbReference type="ARBA" id="ARBA00025323"/>
    </source>
</evidence>
<dbReference type="Gene3D" id="1.10.3720.10">
    <property type="entry name" value="MetI-like"/>
    <property type="match status" value="1"/>
</dbReference>
<dbReference type="PANTHER" id="PTHR30406:SF8">
    <property type="entry name" value="SULFATE TRANSPORT SYSTEM PERMEASE PROTEIN CYST"/>
    <property type="match status" value="1"/>
</dbReference>
<dbReference type="SUPFAM" id="SSF161098">
    <property type="entry name" value="MetI-like"/>
    <property type="match status" value="1"/>
</dbReference>
<feature type="domain" description="ABC transmembrane type-1" evidence="11">
    <location>
        <begin position="157"/>
        <end position="361"/>
    </location>
</feature>
<evidence type="ECO:0000313" key="12">
    <source>
        <dbReference type="EMBL" id="EYD72924.1"/>
    </source>
</evidence>
<accession>A0A017HGJ5</accession>
<evidence type="ECO:0000256" key="9">
    <source>
        <dbReference type="RuleBase" id="RU366001"/>
    </source>
</evidence>
<evidence type="ECO:0000256" key="6">
    <source>
        <dbReference type="ARBA" id="ARBA00023032"/>
    </source>
</evidence>
<dbReference type="CDD" id="cd06261">
    <property type="entry name" value="TM_PBP2"/>
    <property type="match status" value="1"/>
</dbReference>
<evidence type="ECO:0000259" key="11">
    <source>
        <dbReference type="PROSITE" id="PS50928"/>
    </source>
</evidence>
<feature type="compositionally biased region" description="Low complexity" evidence="10">
    <location>
        <begin position="34"/>
        <end position="67"/>
    </location>
</feature>
<dbReference type="Pfam" id="PF00528">
    <property type="entry name" value="BPD_transp_1"/>
    <property type="match status" value="1"/>
</dbReference>
<comment type="subcellular location">
    <subcellularLocation>
        <location evidence="1">Cell membrane</location>
        <topology evidence="1">Multi-pass membrane protein</topology>
    </subcellularLocation>
</comment>
<comment type="function">
    <text evidence="8">Part of the ABC transporter complex CysAWTP (TC 3.A.1.6.1) involved in sulfate/thiosulfate import. Probably responsible for the translocation of the substrate across the membrane.</text>
</comment>
<keyword evidence="4 9" id="KW-0812">Transmembrane</keyword>
<dbReference type="NCBIfam" id="TIGR00969">
    <property type="entry name" value="3a0106s02"/>
    <property type="match status" value="1"/>
</dbReference>
<evidence type="ECO:0000256" key="1">
    <source>
        <dbReference type="ARBA" id="ARBA00004651"/>
    </source>
</evidence>
<dbReference type="InterPro" id="IPR035906">
    <property type="entry name" value="MetI-like_sf"/>
</dbReference>
<comment type="function">
    <text evidence="9">Part of the ABC transporter complex (TC 3.A.1.6.1) involved in sulfate/thiosulfate import.</text>
</comment>
<evidence type="ECO:0000256" key="7">
    <source>
        <dbReference type="ARBA" id="ARBA00023136"/>
    </source>
</evidence>
<proteinExistence type="inferred from homology"/>
<comment type="similarity">
    <text evidence="9">Belongs to the binding-protein-dependent transport system permease family. CysTW subfamily.</text>
</comment>
<dbReference type="PATRIC" id="fig|442562.3.peg.4724"/>
<keyword evidence="6 9" id="KW-0764">Sulfate transport</keyword>
<keyword evidence="7 9" id="KW-0472">Membrane</keyword>
<sequence length="375" mass="40416">MAIVDSNIADDAERELAEAYLNFLYTRRRRRSSSRTAIAAGTRPRPTPPTSSAFRSSSSPPSPTSAAGRRRRPPTSTTAASSTRSTKARKPRSDPQRRLEPSRPLPLPGWGLSLGITMTLLSLVVLLPIGALLLRAAEIGPAELWATIGSKRVLAALLLSFRAALIAALFNLVFGLALAWVLVRYDFPGRKLVDAAVDLPFALPTAVAGIALTTIYAPNGVFGAPVMDWFGVRLAYTEIGIWIALVFVGLPFAVRTVQPVIQEIEKEVEEASATLGASRVTTLRRVILPMLLPALLTGFALALARAVGEYGSVIFIAGNLPFQTEIAPLLIVIKLEEFDYEGAVAIAIAMLAISFAMLLLINLIQVWSRRYSSEG</sequence>
<dbReference type="EMBL" id="AOSK01000132">
    <property type="protein sequence ID" value="EYD72924.1"/>
    <property type="molecule type" value="Genomic_DNA"/>
</dbReference>
<feature type="transmembrane region" description="Helical" evidence="9">
    <location>
        <begin position="286"/>
        <end position="304"/>
    </location>
</feature>
<feature type="compositionally biased region" description="Basic and acidic residues" evidence="10">
    <location>
        <begin position="91"/>
        <end position="101"/>
    </location>
</feature>
<feature type="transmembrane region" description="Helical" evidence="9">
    <location>
        <begin position="107"/>
        <end position="134"/>
    </location>
</feature>
<evidence type="ECO:0000256" key="10">
    <source>
        <dbReference type="SAM" id="MobiDB-lite"/>
    </source>
</evidence>
<dbReference type="GO" id="GO:0005886">
    <property type="term" value="C:plasma membrane"/>
    <property type="evidence" value="ECO:0007669"/>
    <property type="project" value="UniProtKB-SubCell"/>
</dbReference>
<comment type="caution">
    <text evidence="12">The sequence shown here is derived from an EMBL/GenBank/DDBJ whole genome shotgun (WGS) entry which is preliminary data.</text>
</comment>
<dbReference type="Proteomes" id="UP000019666">
    <property type="component" value="Unassembled WGS sequence"/>
</dbReference>
<keyword evidence="3 9" id="KW-0813">Transport</keyword>